<feature type="transmembrane region" description="Helical" evidence="1">
    <location>
        <begin position="311"/>
        <end position="334"/>
    </location>
</feature>
<dbReference type="STRING" id="99656.SAMN05421659_1192"/>
<feature type="transmembrane region" description="Helical" evidence="1">
    <location>
        <begin position="71"/>
        <end position="95"/>
    </location>
</feature>
<dbReference type="RefSeq" id="WP_092457000.1">
    <property type="nucleotide sequence ID" value="NZ_FOJI01000019.1"/>
</dbReference>
<feature type="transmembrane region" description="Helical" evidence="1">
    <location>
        <begin position="34"/>
        <end position="59"/>
    </location>
</feature>
<dbReference type="AlphaFoldDB" id="A0A1I0RME1"/>
<feature type="transmembrane region" description="Helical" evidence="1">
    <location>
        <begin position="186"/>
        <end position="206"/>
    </location>
</feature>
<keyword evidence="1" id="KW-1133">Transmembrane helix</keyword>
<feature type="transmembrane region" description="Helical" evidence="1">
    <location>
        <begin position="498"/>
        <end position="517"/>
    </location>
</feature>
<reference evidence="2 3" key="1">
    <citation type="submission" date="2016-10" db="EMBL/GenBank/DDBJ databases">
        <authorList>
            <person name="de Groot N.N."/>
        </authorList>
    </citation>
    <scope>NUCLEOTIDE SEQUENCE [LARGE SCALE GENOMIC DNA]</scope>
    <source>
        <strain evidence="2 3">DSM 9179</strain>
    </source>
</reference>
<dbReference type="EMBL" id="FOJI01000019">
    <property type="protein sequence ID" value="SEW42279.1"/>
    <property type="molecule type" value="Genomic_DNA"/>
</dbReference>
<organism evidence="2 3">
    <name type="scientific">[Clostridium] fimetarium</name>
    <dbReference type="NCBI Taxonomy" id="99656"/>
    <lineage>
        <taxon>Bacteria</taxon>
        <taxon>Bacillati</taxon>
        <taxon>Bacillota</taxon>
        <taxon>Clostridia</taxon>
        <taxon>Lachnospirales</taxon>
        <taxon>Lachnospiraceae</taxon>
    </lineage>
</organism>
<keyword evidence="3" id="KW-1185">Reference proteome</keyword>
<proteinExistence type="predicted"/>
<protein>
    <submittedName>
        <fullName evidence="2">ABC-2 type transport system permease protein</fullName>
    </submittedName>
</protein>
<keyword evidence="1" id="KW-0472">Membrane</keyword>
<feature type="transmembrane region" description="Helical" evidence="1">
    <location>
        <begin position="399"/>
        <end position="423"/>
    </location>
</feature>
<dbReference type="Proteomes" id="UP000199701">
    <property type="component" value="Unassembled WGS sequence"/>
</dbReference>
<sequence length="530" mass="58881">MLKNCIKLFYIQLLHLYNLNELRYTKDKKKKTNAILLLCCFIIIGIGLVAYVGALAYSICLVGMTDLVPAYILAVTSVVTMLFTIFKASSIMFGAKDYEQLITLPLKASTIVISRFLTMYISNLIFAVITILPSAIIYSTFTSVSVNFFLMIMISILFIPLIPMTIATTFGVIITAISSRMKHKTLFTVVISLIATFGALLLSMGASNVDQVVISDISVTMTKQINKIYPISPLYTSAIVHGNILAFLEFIAFSVVLFVIFVAIVSWKYVSINSALTSHVTKSNYVLTEFKTDSPLKALYKKEVRRYLSSALYIMNTGIGYILMIVMSASILFINPDKLEITLHIPGLKNILITIAPLIISTMACIMSTTVSSISLEGKQWWIVTSLPVDTKKVFDSKILVNLTLAIPSTLLSSTLLAFALPFDIFRCLLLYITPIIYVLYVSVLGITINANMPSFNWDNEAYVIKQSGATLIAMLIGMLSFAIPIILVFWFKSVSANIITLVMTIIIFVITDLLYAKNNTMNLKMIQEN</sequence>
<dbReference type="OrthoDB" id="138672at2"/>
<feature type="transmembrane region" description="Helical" evidence="1">
    <location>
        <begin position="354"/>
        <end position="378"/>
    </location>
</feature>
<evidence type="ECO:0000313" key="2">
    <source>
        <dbReference type="EMBL" id="SEW42279.1"/>
    </source>
</evidence>
<feature type="transmembrane region" description="Helical" evidence="1">
    <location>
        <begin position="116"/>
        <end position="136"/>
    </location>
</feature>
<feature type="transmembrane region" description="Helical" evidence="1">
    <location>
        <begin position="470"/>
        <end position="492"/>
    </location>
</feature>
<evidence type="ECO:0000313" key="3">
    <source>
        <dbReference type="Proteomes" id="UP000199701"/>
    </source>
</evidence>
<evidence type="ECO:0000256" key="1">
    <source>
        <dbReference type="SAM" id="Phobius"/>
    </source>
</evidence>
<accession>A0A1I0RME1</accession>
<feature type="transmembrane region" description="Helical" evidence="1">
    <location>
        <begin position="148"/>
        <end position="174"/>
    </location>
</feature>
<feature type="transmembrane region" description="Helical" evidence="1">
    <location>
        <begin position="244"/>
        <end position="267"/>
    </location>
</feature>
<feature type="transmembrane region" description="Helical" evidence="1">
    <location>
        <begin position="429"/>
        <end position="449"/>
    </location>
</feature>
<gene>
    <name evidence="2" type="ORF">SAMN05421659_1192</name>
</gene>
<keyword evidence="1" id="KW-0812">Transmembrane</keyword>
<name>A0A1I0RME1_9FIRM</name>